<sequence length="602" mass="67293">MTGLSNINLRGRRDHDKDRKDGKRSNLLGGAAAESHQDIRKGRTDPGTAHVADLTKTDDVCSEISSDEINVCRTPELQEKVQNSKKPVKIPESVYPVKNYDCVRSQAEPDEDFASCEKCCWVLKERTRSSLKRTQLHWEYPSKDGQGNVVGQQQHSDVFLLIQYFFISNLNDVSQDFQDQSINVIVQHHLTVVVFQREDAVLWDSHQIAQILNLQLSGFVSDVLNYLHNRISQEDYFIGIDDRNQDVNFVIDVMFVVLSRNRWTDPMFINCKPRGEGHQQFTILFYGKVGAGETGFINSVISLEDKISHITEHVTVKTASSDRNGWTSQRLKKTRTETTNSETTGLKRFLRGRVGDQLSCLLLAGVIDGSVRLQDVAPTECVHCVLLVRLQLGGGGAMCNQPRSFCGSFCRSRTVFSCLTSSVCSRTLFFFFCLGSTFGSCLLSILIESEFETLSGPEDPLPGQDRQRMTPPASRNPAAMKVTQSAPPGWYLLLSGRSVVRKAVMTSLVKSAAGTRQSRLARTKQPPAAIAVWPFARWLPPHRVHLSPSEARQSPNAATMQHRTMPARIICSDGGSDSTESFMVQLKTPELYHTQSAHRPCI</sequence>
<evidence type="ECO:0000256" key="1">
    <source>
        <dbReference type="SAM" id="MobiDB-lite"/>
    </source>
</evidence>
<evidence type="ECO:0000313" key="3">
    <source>
        <dbReference type="Proteomes" id="UP000250572"/>
    </source>
</evidence>
<feature type="region of interest" description="Disordered" evidence="1">
    <location>
        <begin position="1"/>
        <end position="50"/>
    </location>
</feature>
<dbReference type="Proteomes" id="UP000250572">
    <property type="component" value="Unassembled WGS sequence"/>
</dbReference>
<name>A0A315URB1_GAMAF</name>
<comment type="caution">
    <text evidence="2">The sequence shown here is derived from an EMBL/GenBank/DDBJ whole genome shotgun (WGS) entry which is preliminary data.</text>
</comment>
<feature type="compositionally biased region" description="Basic and acidic residues" evidence="1">
    <location>
        <begin position="35"/>
        <end position="44"/>
    </location>
</feature>
<feature type="compositionally biased region" description="Basic and acidic residues" evidence="1">
    <location>
        <begin position="11"/>
        <end position="24"/>
    </location>
</feature>
<dbReference type="EMBL" id="NHOQ01002849">
    <property type="protein sequence ID" value="PWA14343.1"/>
    <property type="molecule type" value="Genomic_DNA"/>
</dbReference>
<organism evidence="2 3">
    <name type="scientific">Gambusia affinis</name>
    <name type="common">Western mosquitofish</name>
    <name type="synonym">Heterandria affinis</name>
    <dbReference type="NCBI Taxonomy" id="33528"/>
    <lineage>
        <taxon>Eukaryota</taxon>
        <taxon>Metazoa</taxon>
        <taxon>Chordata</taxon>
        <taxon>Craniata</taxon>
        <taxon>Vertebrata</taxon>
        <taxon>Euteleostomi</taxon>
        <taxon>Actinopterygii</taxon>
        <taxon>Neopterygii</taxon>
        <taxon>Teleostei</taxon>
        <taxon>Neoteleostei</taxon>
        <taxon>Acanthomorphata</taxon>
        <taxon>Ovalentaria</taxon>
        <taxon>Atherinomorphae</taxon>
        <taxon>Cyprinodontiformes</taxon>
        <taxon>Poeciliidae</taxon>
        <taxon>Poeciliinae</taxon>
        <taxon>Gambusia</taxon>
    </lineage>
</organism>
<proteinExistence type="predicted"/>
<keyword evidence="3" id="KW-1185">Reference proteome</keyword>
<protein>
    <submittedName>
        <fullName evidence="2">Uncharacterized protein</fullName>
    </submittedName>
</protein>
<gene>
    <name evidence="2" type="ORF">CCH79_00018485</name>
</gene>
<feature type="region of interest" description="Disordered" evidence="1">
    <location>
        <begin position="456"/>
        <end position="480"/>
    </location>
</feature>
<reference evidence="2 3" key="1">
    <citation type="journal article" date="2018" name="G3 (Bethesda)">
        <title>A High-Quality Reference Genome for the Invasive Mosquitofish Gambusia affinis Using a Chicago Library.</title>
        <authorList>
            <person name="Hoffberg S.L."/>
            <person name="Troendle N.J."/>
            <person name="Glenn T.C."/>
            <person name="Mahmud O."/>
            <person name="Louha S."/>
            <person name="Chalopin D."/>
            <person name="Bennetzen J.L."/>
            <person name="Mauricio R."/>
        </authorList>
    </citation>
    <scope>NUCLEOTIDE SEQUENCE [LARGE SCALE GENOMIC DNA]</scope>
    <source>
        <strain evidence="2">NE01/NJP1002.9</strain>
        <tissue evidence="2">Muscle</tissue>
    </source>
</reference>
<accession>A0A315URB1</accession>
<dbReference type="AlphaFoldDB" id="A0A315URB1"/>
<evidence type="ECO:0000313" key="2">
    <source>
        <dbReference type="EMBL" id="PWA14343.1"/>
    </source>
</evidence>